<feature type="binding site" evidence="14">
    <location>
        <begin position="220"/>
        <end position="221"/>
    </location>
    <ligand>
        <name>FMN</name>
        <dbReference type="ChEBI" id="CHEBI:58210"/>
    </ligand>
</feature>
<dbReference type="KEGG" id="clx:CLAN_0330"/>
<dbReference type="PANTHER" id="PTHR45846:SF1">
    <property type="entry name" value="TRNA-DIHYDROURIDINE(47) SYNTHASE [NAD(P)(+)]-LIKE"/>
    <property type="match status" value="1"/>
</dbReference>
<dbReference type="Pfam" id="PF01207">
    <property type="entry name" value="Dus"/>
    <property type="match status" value="1"/>
</dbReference>
<evidence type="ECO:0000256" key="5">
    <source>
        <dbReference type="ARBA" id="ARBA00022643"/>
    </source>
</evidence>
<evidence type="ECO:0000256" key="9">
    <source>
        <dbReference type="ARBA" id="ARBA00023002"/>
    </source>
</evidence>
<dbReference type="InterPro" id="IPR013785">
    <property type="entry name" value="Aldolase_TIM"/>
</dbReference>
<evidence type="ECO:0000256" key="7">
    <source>
        <dbReference type="ARBA" id="ARBA00022857"/>
    </source>
</evidence>
<feature type="binding site" evidence="14">
    <location>
        <position position="67"/>
    </location>
    <ligand>
        <name>FMN</name>
        <dbReference type="ChEBI" id="CHEBI:58210"/>
    </ligand>
</feature>
<dbReference type="CDD" id="cd02801">
    <property type="entry name" value="DUS_like_FMN"/>
    <property type="match status" value="1"/>
</dbReference>
<dbReference type="EMBL" id="CP015578">
    <property type="protein sequence ID" value="ARQ97089.1"/>
    <property type="molecule type" value="Genomic_DNA"/>
</dbReference>
<dbReference type="GeneID" id="46920804"/>
<keyword evidence="8" id="KW-0694">RNA-binding</keyword>
<dbReference type="Proteomes" id="UP000202031">
    <property type="component" value="Chromosome"/>
</dbReference>
<feature type="domain" description="DUS-like FMN-binding" evidence="15">
    <location>
        <begin position="11"/>
        <end position="302"/>
    </location>
</feature>
<evidence type="ECO:0000313" key="16">
    <source>
        <dbReference type="EMBL" id="ARQ97089.1"/>
    </source>
</evidence>
<comment type="cofactor">
    <cofactor evidence="1 12 14">
        <name>FMN</name>
        <dbReference type="ChEBI" id="CHEBI:58210"/>
    </cofactor>
</comment>
<dbReference type="PANTHER" id="PTHR45846">
    <property type="entry name" value="TRNA-DIHYDROURIDINE(47) SYNTHASE [NAD(P)(+)]-LIKE"/>
    <property type="match status" value="1"/>
</dbReference>
<sequence>MIDFSSKPLFLAPLAGFSDLPLRTLAKRFGCDCTISEMISSNALVYENDKTISMLEKSPLETPYIIQIAGSQKDIIAKAVDILNKFDGIDGIDLNCGCPVPKVIKQNAGSALLNDPKLLCNLIEIIKTKSNKRYTSVKIRLGFNTKMAHEIARDLANAGADFICVHGRTRAGGYSAPVDYEAIAKIKASTTIPVIANGDINLDNYQKVLEITGCDGLMIGRASIGSPWIFKEIKDSQSLNLAQKKEIIKEHFELMLKTYSEHAVGIFRKHLHEYSKGLSGASEFRSSINQIHSPDDMRAEIERFFDPCKAIY</sequence>
<dbReference type="InterPro" id="IPR035587">
    <property type="entry name" value="DUS-like_FMN-bd"/>
</dbReference>
<keyword evidence="6 12" id="KW-0819">tRNA processing</keyword>
<dbReference type="PIRSF" id="PIRSF006621">
    <property type="entry name" value="Dus"/>
    <property type="match status" value="1"/>
</dbReference>
<name>A0A1X9SLJ9_9BACT</name>
<dbReference type="SUPFAM" id="SSF51395">
    <property type="entry name" value="FMN-linked oxidoreductases"/>
    <property type="match status" value="1"/>
</dbReference>
<reference evidence="17" key="1">
    <citation type="journal article" date="2017" name="Genome Biol. Evol.">
        <title>Comparative Genomic Analysis Identifies a Campylobacter Clade Deficient in Selenium Metabolism.</title>
        <authorList>
            <person name="Miller W.G."/>
            <person name="Yee E."/>
            <person name="Lopes B.S."/>
            <person name="Chapman M.H."/>
            <person name="Huynh S."/>
            <person name="Bono J.L."/>
            <person name="Parker C.T."/>
            <person name="Strachan N.J.C."/>
            <person name="Forbes K.J."/>
        </authorList>
    </citation>
    <scope>NUCLEOTIDE SEQUENCE [LARGE SCALE GENOMIC DNA]</scope>
    <source>
        <strain evidence="17">NCTC 13004</strain>
    </source>
</reference>
<evidence type="ECO:0000256" key="1">
    <source>
        <dbReference type="ARBA" id="ARBA00001917"/>
    </source>
</evidence>
<evidence type="ECO:0000259" key="15">
    <source>
        <dbReference type="Pfam" id="PF01207"/>
    </source>
</evidence>
<comment type="catalytic activity">
    <reaction evidence="11">
        <text>a 5,6-dihydrouridine in tRNA + NAD(+) = a uridine in tRNA + NADH + H(+)</text>
        <dbReference type="Rhea" id="RHEA:54452"/>
        <dbReference type="Rhea" id="RHEA-COMP:13339"/>
        <dbReference type="Rhea" id="RHEA-COMP:13887"/>
        <dbReference type="ChEBI" id="CHEBI:15378"/>
        <dbReference type="ChEBI" id="CHEBI:57540"/>
        <dbReference type="ChEBI" id="CHEBI:57945"/>
        <dbReference type="ChEBI" id="CHEBI:65315"/>
        <dbReference type="ChEBI" id="CHEBI:74443"/>
    </reaction>
</comment>
<keyword evidence="4 12" id="KW-0285">Flavoprotein</keyword>
<evidence type="ECO:0000256" key="2">
    <source>
        <dbReference type="ARBA" id="ARBA00002790"/>
    </source>
</evidence>
<dbReference type="RefSeq" id="WP_096013659.1">
    <property type="nucleotide sequence ID" value="NZ_CP015578.1"/>
</dbReference>
<comment type="catalytic activity">
    <reaction evidence="10">
        <text>a 5,6-dihydrouridine in tRNA + NADP(+) = a uridine in tRNA + NADPH + H(+)</text>
        <dbReference type="Rhea" id="RHEA:23624"/>
        <dbReference type="Rhea" id="RHEA-COMP:13339"/>
        <dbReference type="Rhea" id="RHEA-COMP:13887"/>
        <dbReference type="ChEBI" id="CHEBI:15378"/>
        <dbReference type="ChEBI" id="CHEBI:57783"/>
        <dbReference type="ChEBI" id="CHEBI:58349"/>
        <dbReference type="ChEBI" id="CHEBI:65315"/>
        <dbReference type="ChEBI" id="CHEBI:74443"/>
    </reaction>
</comment>
<keyword evidence="3" id="KW-0820">tRNA-binding</keyword>
<organism evidence="16 17">
    <name type="scientific">Campylobacter lanienae NCTC 13004</name>
    <dbReference type="NCBI Taxonomy" id="1031753"/>
    <lineage>
        <taxon>Bacteria</taxon>
        <taxon>Pseudomonadati</taxon>
        <taxon>Campylobacterota</taxon>
        <taxon>Epsilonproteobacteria</taxon>
        <taxon>Campylobacterales</taxon>
        <taxon>Campylobacteraceae</taxon>
        <taxon>Campylobacter</taxon>
    </lineage>
</organism>
<evidence type="ECO:0000256" key="13">
    <source>
        <dbReference type="PIRSR" id="PIRSR006621-1"/>
    </source>
</evidence>
<reference evidence="17" key="2">
    <citation type="journal article" date="2017" name="Genome Biol. Evol.">
        <title>Comparative genomic analysis identifies a Campylobacter clade deficient in selenium metabolism.</title>
        <authorList>
            <person name="Miller W.G."/>
            <person name="Yee E."/>
            <person name="Lopes B.S."/>
            <person name="Chapman M.H."/>
            <person name="Huynh S."/>
            <person name="Bono J.L."/>
            <person name="Parker C.T."/>
            <person name="Strachan N.J.C."/>
            <person name="Forbes K.J."/>
        </authorList>
    </citation>
    <scope>NUCLEOTIDE SEQUENCE [LARGE SCALE GENOMIC DNA]</scope>
    <source>
        <strain evidence="17">NCTC 13004</strain>
    </source>
</reference>
<comment type="similarity">
    <text evidence="12">Belongs to the dus family.</text>
</comment>
<evidence type="ECO:0000313" key="17">
    <source>
        <dbReference type="Proteomes" id="UP000202031"/>
    </source>
</evidence>
<dbReference type="InterPro" id="IPR024036">
    <property type="entry name" value="tRNA-dHydroUridine_Synthase_C"/>
</dbReference>
<evidence type="ECO:0000256" key="8">
    <source>
        <dbReference type="ARBA" id="ARBA00022884"/>
    </source>
</evidence>
<keyword evidence="5 12" id="KW-0288">FMN</keyword>
<evidence type="ECO:0000256" key="10">
    <source>
        <dbReference type="ARBA" id="ARBA00048205"/>
    </source>
</evidence>
<keyword evidence="14" id="KW-0547">Nucleotide-binding</keyword>
<proteinExistence type="inferred from homology"/>
<evidence type="ECO:0000256" key="14">
    <source>
        <dbReference type="PIRSR" id="PIRSR006621-2"/>
    </source>
</evidence>
<accession>A0A1X9SLJ9</accession>
<dbReference type="InterPro" id="IPR001269">
    <property type="entry name" value="DUS_fam"/>
</dbReference>
<evidence type="ECO:0000256" key="6">
    <source>
        <dbReference type="ARBA" id="ARBA00022694"/>
    </source>
</evidence>
<feature type="active site" description="Proton donor" evidence="13">
    <location>
        <position position="98"/>
    </location>
</feature>
<dbReference type="EC" id="1.3.1.-" evidence="12"/>
<evidence type="ECO:0000256" key="12">
    <source>
        <dbReference type="PIRNR" id="PIRNR006621"/>
    </source>
</evidence>
<dbReference type="InterPro" id="IPR018517">
    <property type="entry name" value="tRNA_hU_synthase_CS"/>
</dbReference>
<evidence type="ECO:0000256" key="4">
    <source>
        <dbReference type="ARBA" id="ARBA00022630"/>
    </source>
</evidence>
<dbReference type="PROSITE" id="PS01136">
    <property type="entry name" value="UPF0034"/>
    <property type="match status" value="1"/>
</dbReference>
<gene>
    <name evidence="16" type="primary">dusB</name>
    <name evidence="16" type="ORF">CLAN_0330</name>
</gene>
<dbReference type="GO" id="GO:0000049">
    <property type="term" value="F:tRNA binding"/>
    <property type="evidence" value="ECO:0007669"/>
    <property type="project" value="UniProtKB-KW"/>
</dbReference>
<protein>
    <recommendedName>
        <fullName evidence="12">tRNA-dihydrouridine synthase</fullName>
        <ecNumber evidence="12">1.3.1.-</ecNumber>
    </recommendedName>
</protein>
<comment type="function">
    <text evidence="2 12">Catalyzes the synthesis of 5,6-dihydrouridine (D), a modified base found in the D-loop of most tRNAs, via the reduction of the C5-C6 double bond in target uridines.</text>
</comment>
<feature type="binding site" evidence="14">
    <location>
        <position position="138"/>
    </location>
    <ligand>
        <name>FMN</name>
        <dbReference type="ChEBI" id="CHEBI:58210"/>
    </ligand>
</feature>
<evidence type="ECO:0000256" key="11">
    <source>
        <dbReference type="ARBA" id="ARBA00048802"/>
    </source>
</evidence>
<dbReference type="AlphaFoldDB" id="A0A1X9SLJ9"/>
<dbReference type="Gene3D" id="1.10.1200.80">
    <property type="entry name" value="Putative flavin oxidoreducatase, domain 2"/>
    <property type="match status" value="1"/>
</dbReference>
<evidence type="ECO:0000256" key="3">
    <source>
        <dbReference type="ARBA" id="ARBA00022555"/>
    </source>
</evidence>
<keyword evidence="7" id="KW-0521">NADP</keyword>
<feature type="binding site" evidence="14">
    <location>
        <position position="166"/>
    </location>
    <ligand>
        <name>FMN</name>
        <dbReference type="ChEBI" id="CHEBI:58210"/>
    </ligand>
</feature>
<dbReference type="GO" id="GO:0017150">
    <property type="term" value="F:tRNA dihydrouridine synthase activity"/>
    <property type="evidence" value="ECO:0007669"/>
    <property type="project" value="InterPro"/>
</dbReference>
<keyword evidence="9 12" id="KW-0560">Oxidoreductase</keyword>
<dbReference type="Gene3D" id="3.20.20.70">
    <property type="entry name" value="Aldolase class I"/>
    <property type="match status" value="1"/>
</dbReference>
<dbReference type="GO" id="GO:0050660">
    <property type="term" value="F:flavin adenine dinucleotide binding"/>
    <property type="evidence" value="ECO:0007669"/>
    <property type="project" value="InterPro"/>
</dbReference>